<dbReference type="InterPro" id="IPR001650">
    <property type="entry name" value="Helicase_C-like"/>
</dbReference>
<evidence type="ECO:0000259" key="10">
    <source>
        <dbReference type="PROSITE" id="PS51192"/>
    </source>
</evidence>
<feature type="compositionally biased region" description="Basic and acidic residues" evidence="9">
    <location>
        <begin position="751"/>
        <end position="785"/>
    </location>
</feature>
<dbReference type="InterPro" id="IPR044574">
    <property type="entry name" value="ARIP4-like"/>
</dbReference>
<dbReference type="InterPro" id="IPR044573">
    <property type="entry name" value="ARIP4_DEXHc"/>
</dbReference>
<comment type="subcellular location">
    <subcellularLocation>
        <location evidence="1">Nucleus</location>
    </subcellularLocation>
</comment>
<comment type="similarity">
    <text evidence="2">Belongs to the SNF2/RAD54 helicase family.</text>
</comment>
<feature type="compositionally biased region" description="Polar residues" evidence="9">
    <location>
        <begin position="801"/>
        <end position="812"/>
    </location>
</feature>
<feature type="region of interest" description="Disordered" evidence="9">
    <location>
        <begin position="57"/>
        <end position="181"/>
    </location>
</feature>
<feature type="compositionally biased region" description="Polar residues" evidence="9">
    <location>
        <begin position="1609"/>
        <end position="1620"/>
    </location>
</feature>
<feature type="domain" description="Helicase ATP-binding" evidence="10">
    <location>
        <begin position="400"/>
        <end position="619"/>
    </location>
</feature>
<name>A0A9J6BL46_POLVA</name>
<reference evidence="12" key="1">
    <citation type="submission" date="2021-03" db="EMBL/GenBank/DDBJ databases">
        <title>Chromosome level genome of the anhydrobiotic midge Polypedilum vanderplanki.</title>
        <authorList>
            <person name="Yoshida Y."/>
            <person name="Kikawada T."/>
            <person name="Gusev O."/>
        </authorList>
    </citation>
    <scope>NUCLEOTIDE SEQUENCE</scope>
    <source>
        <strain evidence="12">NIAS01</strain>
        <tissue evidence="12">Whole body or cell culture</tissue>
    </source>
</reference>
<dbReference type="CDD" id="cd18793">
    <property type="entry name" value="SF2_C_SNF"/>
    <property type="match status" value="1"/>
</dbReference>
<keyword evidence="5" id="KW-0347">Helicase</keyword>
<dbReference type="InterPro" id="IPR038718">
    <property type="entry name" value="SNF2-like_sf"/>
</dbReference>
<keyword evidence="6" id="KW-0067">ATP-binding</keyword>
<feature type="compositionally biased region" description="Acidic residues" evidence="9">
    <location>
        <begin position="1436"/>
        <end position="1448"/>
    </location>
</feature>
<feature type="compositionally biased region" description="Polar residues" evidence="9">
    <location>
        <begin position="936"/>
        <end position="948"/>
    </location>
</feature>
<protein>
    <recommendedName>
        <fullName evidence="14">Helicase ARIP4</fullName>
    </recommendedName>
</protein>
<dbReference type="CDD" id="cd18069">
    <property type="entry name" value="DEXHc_ARIP4"/>
    <property type="match status" value="1"/>
</dbReference>
<keyword evidence="7" id="KW-0238">DNA-binding</keyword>
<keyword evidence="13" id="KW-1185">Reference proteome</keyword>
<dbReference type="InterPro" id="IPR014001">
    <property type="entry name" value="Helicase_ATP-bd"/>
</dbReference>
<feature type="region of interest" description="Disordered" evidence="9">
    <location>
        <begin position="1726"/>
        <end position="1758"/>
    </location>
</feature>
<feature type="compositionally biased region" description="Low complexity" evidence="9">
    <location>
        <begin position="1542"/>
        <end position="1553"/>
    </location>
</feature>
<keyword evidence="8" id="KW-0539">Nucleus</keyword>
<dbReference type="Gene3D" id="3.40.50.10810">
    <property type="entry name" value="Tandem AAA-ATPase domain"/>
    <property type="match status" value="1"/>
</dbReference>
<dbReference type="InterPro" id="IPR049730">
    <property type="entry name" value="SNF2/RAD54-like_C"/>
</dbReference>
<evidence type="ECO:0000313" key="13">
    <source>
        <dbReference type="Proteomes" id="UP001107558"/>
    </source>
</evidence>
<evidence type="ECO:0000259" key="11">
    <source>
        <dbReference type="PROSITE" id="PS51194"/>
    </source>
</evidence>
<dbReference type="EMBL" id="JADBJN010000003">
    <property type="protein sequence ID" value="KAG5670343.1"/>
    <property type="molecule type" value="Genomic_DNA"/>
</dbReference>
<evidence type="ECO:0000256" key="3">
    <source>
        <dbReference type="ARBA" id="ARBA00022741"/>
    </source>
</evidence>
<feature type="region of interest" description="Disordered" evidence="9">
    <location>
        <begin position="750"/>
        <end position="833"/>
    </location>
</feature>
<dbReference type="PANTHER" id="PTHR45797:SF1">
    <property type="entry name" value="HELICASE ARIP4"/>
    <property type="match status" value="1"/>
</dbReference>
<evidence type="ECO:0008006" key="14">
    <source>
        <dbReference type="Google" id="ProtNLM"/>
    </source>
</evidence>
<feature type="compositionally biased region" description="Polar residues" evidence="9">
    <location>
        <begin position="337"/>
        <end position="351"/>
    </location>
</feature>
<dbReference type="PANTHER" id="PTHR45797">
    <property type="entry name" value="RAD54-LIKE"/>
    <property type="match status" value="1"/>
</dbReference>
<dbReference type="SUPFAM" id="SSF52540">
    <property type="entry name" value="P-loop containing nucleoside triphosphate hydrolases"/>
    <property type="match status" value="2"/>
</dbReference>
<dbReference type="GO" id="GO:0005634">
    <property type="term" value="C:nucleus"/>
    <property type="evidence" value="ECO:0007669"/>
    <property type="project" value="UniProtKB-SubCell"/>
</dbReference>
<accession>A0A9J6BL46</accession>
<dbReference type="Pfam" id="PF00271">
    <property type="entry name" value="Helicase_C"/>
    <property type="match status" value="1"/>
</dbReference>
<dbReference type="Proteomes" id="UP001107558">
    <property type="component" value="Chromosome 3"/>
</dbReference>
<feature type="compositionally biased region" description="Low complexity" evidence="9">
    <location>
        <begin position="1465"/>
        <end position="1476"/>
    </location>
</feature>
<dbReference type="GO" id="GO:0016887">
    <property type="term" value="F:ATP hydrolysis activity"/>
    <property type="evidence" value="ECO:0007669"/>
    <property type="project" value="InterPro"/>
</dbReference>
<feature type="region of interest" description="Disordered" evidence="9">
    <location>
        <begin position="1511"/>
        <end position="1661"/>
    </location>
</feature>
<evidence type="ECO:0000313" key="12">
    <source>
        <dbReference type="EMBL" id="KAG5670343.1"/>
    </source>
</evidence>
<dbReference type="Pfam" id="PF00176">
    <property type="entry name" value="SNF2-rel_dom"/>
    <property type="match status" value="1"/>
</dbReference>
<feature type="compositionally biased region" description="Low complexity" evidence="9">
    <location>
        <begin position="1418"/>
        <end position="1432"/>
    </location>
</feature>
<gene>
    <name evidence="12" type="ORF">PVAND_000617</name>
</gene>
<organism evidence="12 13">
    <name type="scientific">Polypedilum vanderplanki</name>
    <name type="common">Sleeping chironomid midge</name>
    <dbReference type="NCBI Taxonomy" id="319348"/>
    <lineage>
        <taxon>Eukaryota</taxon>
        <taxon>Metazoa</taxon>
        <taxon>Ecdysozoa</taxon>
        <taxon>Arthropoda</taxon>
        <taxon>Hexapoda</taxon>
        <taxon>Insecta</taxon>
        <taxon>Pterygota</taxon>
        <taxon>Neoptera</taxon>
        <taxon>Endopterygota</taxon>
        <taxon>Diptera</taxon>
        <taxon>Nematocera</taxon>
        <taxon>Chironomoidea</taxon>
        <taxon>Chironomidae</taxon>
        <taxon>Chironominae</taxon>
        <taxon>Polypedilum</taxon>
        <taxon>Polypedilum</taxon>
    </lineage>
</organism>
<evidence type="ECO:0000256" key="4">
    <source>
        <dbReference type="ARBA" id="ARBA00022801"/>
    </source>
</evidence>
<dbReference type="InterPro" id="IPR027417">
    <property type="entry name" value="P-loop_NTPase"/>
</dbReference>
<dbReference type="SMART" id="SM00490">
    <property type="entry name" value="HELICc"/>
    <property type="match status" value="1"/>
</dbReference>
<feature type="domain" description="Helicase C-terminal" evidence="11">
    <location>
        <begin position="1014"/>
        <end position="1187"/>
    </location>
</feature>
<evidence type="ECO:0000256" key="9">
    <source>
        <dbReference type="SAM" id="MobiDB-lite"/>
    </source>
</evidence>
<feature type="compositionally biased region" description="Basic and acidic residues" evidence="9">
    <location>
        <begin position="94"/>
        <end position="111"/>
    </location>
</feature>
<dbReference type="Gene3D" id="3.40.50.300">
    <property type="entry name" value="P-loop containing nucleotide triphosphate hydrolases"/>
    <property type="match status" value="2"/>
</dbReference>
<feature type="compositionally biased region" description="Low complexity" evidence="9">
    <location>
        <begin position="1726"/>
        <end position="1749"/>
    </location>
</feature>
<feature type="compositionally biased region" description="Low complexity" evidence="9">
    <location>
        <begin position="820"/>
        <end position="833"/>
    </location>
</feature>
<dbReference type="GO" id="GO:0004386">
    <property type="term" value="F:helicase activity"/>
    <property type="evidence" value="ECO:0007669"/>
    <property type="project" value="UniProtKB-KW"/>
</dbReference>
<dbReference type="GO" id="GO:0005524">
    <property type="term" value="F:ATP binding"/>
    <property type="evidence" value="ECO:0007669"/>
    <property type="project" value="UniProtKB-KW"/>
</dbReference>
<evidence type="ECO:0000256" key="5">
    <source>
        <dbReference type="ARBA" id="ARBA00022806"/>
    </source>
</evidence>
<keyword evidence="3" id="KW-0547">Nucleotide-binding</keyword>
<evidence type="ECO:0000256" key="2">
    <source>
        <dbReference type="ARBA" id="ARBA00007025"/>
    </source>
</evidence>
<feature type="compositionally biased region" description="Low complexity" evidence="9">
    <location>
        <begin position="1566"/>
        <end position="1576"/>
    </location>
</feature>
<dbReference type="InterPro" id="IPR000330">
    <property type="entry name" value="SNF2_N"/>
</dbReference>
<keyword evidence="4" id="KW-0378">Hydrolase</keyword>
<dbReference type="GO" id="GO:0003677">
    <property type="term" value="F:DNA binding"/>
    <property type="evidence" value="ECO:0007669"/>
    <property type="project" value="UniProtKB-KW"/>
</dbReference>
<feature type="compositionally biased region" description="Basic and acidic residues" evidence="9">
    <location>
        <begin position="150"/>
        <end position="166"/>
    </location>
</feature>
<feature type="region of interest" description="Disordered" evidence="9">
    <location>
        <begin position="284"/>
        <end position="351"/>
    </location>
</feature>
<proteinExistence type="inferred from homology"/>
<evidence type="ECO:0000256" key="7">
    <source>
        <dbReference type="ARBA" id="ARBA00023125"/>
    </source>
</evidence>
<feature type="compositionally biased region" description="Low complexity" evidence="9">
    <location>
        <begin position="1516"/>
        <end position="1533"/>
    </location>
</feature>
<feature type="compositionally biased region" description="Acidic residues" evidence="9">
    <location>
        <begin position="315"/>
        <end position="336"/>
    </location>
</feature>
<dbReference type="PROSITE" id="PS51194">
    <property type="entry name" value="HELICASE_CTER"/>
    <property type="match status" value="1"/>
</dbReference>
<evidence type="ECO:0000256" key="8">
    <source>
        <dbReference type="ARBA" id="ARBA00023242"/>
    </source>
</evidence>
<evidence type="ECO:0000256" key="6">
    <source>
        <dbReference type="ARBA" id="ARBA00022840"/>
    </source>
</evidence>
<feature type="region of interest" description="Disordered" evidence="9">
    <location>
        <begin position="1392"/>
        <end position="1497"/>
    </location>
</feature>
<dbReference type="OrthoDB" id="2020972at2759"/>
<evidence type="ECO:0000256" key="1">
    <source>
        <dbReference type="ARBA" id="ARBA00004123"/>
    </source>
</evidence>
<feature type="compositionally biased region" description="Polar residues" evidence="9">
    <location>
        <begin position="1585"/>
        <end position="1602"/>
    </location>
</feature>
<feature type="region of interest" description="Disordered" evidence="9">
    <location>
        <begin position="900"/>
        <end position="958"/>
    </location>
</feature>
<comment type="caution">
    <text evidence="12">The sequence shown here is derived from an EMBL/GenBank/DDBJ whole genome shotgun (WGS) entry which is preliminary data.</text>
</comment>
<feature type="compositionally biased region" description="Low complexity" evidence="9">
    <location>
        <begin position="1621"/>
        <end position="1642"/>
    </location>
</feature>
<dbReference type="PROSITE" id="PS51192">
    <property type="entry name" value="HELICASE_ATP_BIND_1"/>
    <property type="match status" value="1"/>
</dbReference>
<dbReference type="SMART" id="SM00487">
    <property type="entry name" value="DEXDc"/>
    <property type="match status" value="1"/>
</dbReference>
<dbReference type="Gene3D" id="1.20.120.850">
    <property type="entry name" value="SWI2/SNF2 ATPases, N-terminal domain"/>
    <property type="match status" value="1"/>
</dbReference>
<feature type="compositionally biased region" description="Low complexity" evidence="9">
    <location>
        <begin position="114"/>
        <end position="128"/>
    </location>
</feature>
<sequence length="1758" mass="197606">MSSSNTPHQFQYAAEEDKIVDPLSLLEEKIKELNEDTEENHLTAYKRKLSTDIGTFNQKKPKVKSNESEIAEASDCEKENQKINISSIAVDSDEIIHDSELNSEEKTKEEDSINENNESNKSNTANEETITDKQPPLSSTSEEGSTETDGASKEKKDKEKNEEKRKIQNLRKNIKDVLDESQLDATTLAAQRQESERLARLQEAQRLMREAQRQQQAEKIANKTQQKVLSLLGDSNEPTSSAAAAGAIDLDDPLFEKLSLNPAISITPASKETLQSIQSLISADEKIPDSDDDDVIIQPDESTDKSKAVVVDSSSDSDDCIMLSDVEDEEEDDEDVNNSGEHTNDLYNQPNSEGRVVVNIGHNERENDIYVAPQIARVIKPHQIGGVRFLYDNIIESIELFEKSTGFGCILAHSMGLGKTLQLVCFCDIFLRHTTSKTVLIIMPINTLQNWVNEFNMWIPLAEDVDKSPLKATGEVRPRNFKIFVLNDSHKSLSSRAKVVLEWNKDGGVLMMGYEMYRLLSLKKQAQKKKKKGSLPQNCDNDVPSNEDQDFFDKIYDALVNPGPDLVVCDEGHRIKNASASTSMALKQIKSKRRIVLTGYPLQNNLLEYWCMVDFVRPSYLGTKTEFSNMFERPIQNGQCIDSTPQDCKLMRYRAHVLHSLLKGFVQRRSHVVLQKCLPQKTEHVLLVRLTPFQRKLYTVFMDEVVRSKKVPNPLKAFAVCCKIWNHPDVLYHFLKKRELDLEIELEEAENDRKNDNTKKKGRKGKESANKKNDGESSKSSDKSNDQTLSNELSPIKLESSKNNIPSHSTDNFKPPVTPSSNDSAYSSNQSMSSSYDNYNSYNYYDSSNSYPNYNNYSNSNGGYQNWNGNTSTASGSNYWQNNYYPSDYYPNSYQSYYGNQNSMQIPENKHHPINPSNTNQTPLSSLPPPPPSLPATNLQNENTTNKPIESKTNDNNGGLLADVIQKEQQEKNKDDISDSIVLKNNTRDDGIPYDWAVELMKDYVPDLIENSPKMEIFFCILDESIKLGDRILVFSQSLLTLNHIERFLQRNKIPNTDSYWMKNQSYFRLDGSTAALEREKLINEFNANTNLKLFLVSTRAGSLGINLVGANRVVVFDASWNPCHDTQAVCRVYRYGQSKSCYVYRLVVDNCLEKKIYDRQINKQGMADRVIDECNPDAHLSMKEVTSLCYDDGEDPEITDFTEKANDYDDLVMKKVLCNFSKALTKEPFQHESLLVDRKEKKLSQAEKRLAQRGYEMEKQAATKPTYNFNPSVTTNYRLFRTPDGTLIQRPIMNNSRVTPVTDFSRNQQSSAIRADNPRPNRWVPVEVWQSKGITAQEMTLPQDVSIQTNSADKSKIFLKAGQKVIVLKSPRGICLQLESGKVIAIRASMKAGQSSNDLKSPGLPGFTDSNAKNDSNHTLGLSSSNSNGSRGSDDVIDMTNSDDDESGVNKILEEKSNTQTVSNGNGNLKNANINDSNESRAENSSNVNSDEMVFKEKPVYKPNLVQRKPKVADSSISTLATSSSVTTTTSSMYQNDRNRTTSSYGSSSNYPSHHKLSWNRYQDSSVSSPPSSSSNYYRDMNGGSKSNHSMPYQNQNIPVVTTTTTTASAKRSNDSRGYSSGNSSAFHAPSSSSSYQNSYMQPPPHFQSHNAYSSSSYQNSGYNYPPPNYNYYSTPSYSNAPPPPRNYHYPQYGGYDSYAGYNNSQYSSNSMLPNNYTNASSSYVPTATTTATQSSTSPTSSTTQAASNYSQWNWNK</sequence>